<dbReference type="Pfam" id="PF07726">
    <property type="entry name" value="AAA_3"/>
    <property type="match status" value="1"/>
</dbReference>
<accession>A0ABQ0MY91</accession>
<dbReference type="EMBL" id="BDQM01000031">
    <property type="protein sequence ID" value="GAW97347.1"/>
    <property type="molecule type" value="Genomic_DNA"/>
</dbReference>
<dbReference type="InterPro" id="IPR050764">
    <property type="entry name" value="CbbQ/NirQ/NorQ/GpvN"/>
</dbReference>
<dbReference type="InterPro" id="IPR027417">
    <property type="entry name" value="P-loop_NTPase"/>
</dbReference>
<comment type="caution">
    <text evidence="3">The sequence shown here is derived from an EMBL/GenBank/DDBJ whole genome shotgun (WGS) entry which is preliminary data.</text>
</comment>
<proteinExistence type="predicted"/>
<keyword evidence="4" id="KW-1185">Reference proteome</keyword>
<dbReference type="PANTHER" id="PTHR42759:SF1">
    <property type="entry name" value="MAGNESIUM-CHELATASE SUBUNIT CHLD"/>
    <property type="match status" value="1"/>
</dbReference>
<evidence type="ECO:0000313" key="3">
    <source>
        <dbReference type="EMBL" id="GAW97347.1"/>
    </source>
</evidence>
<protein>
    <submittedName>
        <fullName evidence="3">MoxR-like ATPase in aerotolerance operon</fullName>
    </submittedName>
</protein>
<name>A0ABQ0MY91_9GAMM</name>
<evidence type="ECO:0000259" key="1">
    <source>
        <dbReference type="Pfam" id="PF07726"/>
    </source>
</evidence>
<dbReference type="InterPro" id="IPR041628">
    <property type="entry name" value="ChlI/MoxR_AAA_lid"/>
</dbReference>
<dbReference type="CDD" id="cd00009">
    <property type="entry name" value="AAA"/>
    <property type="match status" value="1"/>
</dbReference>
<evidence type="ECO:0000313" key="4">
    <source>
        <dbReference type="Proteomes" id="UP000197068"/>
    </source>
</evidence>
<feature type="domain" description="ChlI/MoxR AAA lid" evidence="2">
    <location>
        <begin position="256"/>
        <end position="321"/>
    </location>
</feature>
<dbReference type="SUPFAM" id="SSF52540">
    <property type="entry name" value="P-loop containing nucleoside triphosphate hydrolases"/>
    <property type="match status" value="1"/>
</dbReference>
<dbReference type="Pfam" id="PF17863">
    <property type="entry name" value="AAA_lid_2"/>
    <property type="match status" value="1"/>
</dbReference>
<evidence type="ECO:0000259" key="2">
    <source>
        <dbReference type="Pfam" id="PF17863"/>
    </source>
</evidence>
<dbReference type="PIRSF" id="PIRSF002849">
    <property type="entry name" value="AAA_ATPase_chaperone_MoxR_prd"/>
    <property type="match status" value="1"/>
</dbReference>
<sequence length="328" mass="36361">MAIEHFSTLKQHLSSQIIGQEALVESLLIALLANGHLIVEGPPGLAKTRAINALAQGLEADFHRIQFTPDLLPADLTGSDIYRPDDGTFVFQPGPLFQNLVLADEINRAPAKVQSALLEAMGEGQITVGRKTYDLPKLFLVMATQNPIEQEGTYPLPEAQLDRFLMHVEIGYPDAKAELEILKLNRSEALKANANDGQDTATEKSTLRVLSQSEIFSAREQVLNIHMAPTLEDYIVDLIIATRQPEKYDDKLSSWLAYGASPRATIALDRCSRARAWLHNRDFVSPEDIQAVFHNVLRHRIILSYQAEAEGITTNQVLDHILTQVAVA</sequence>
<dbReference type="InterPro" id="IPR011703">
    <property type="entry name" value="ATPase_AAA-3"/>
</dbReference>
<dbReference type="Gene3D" id="1.10.8.80">
    <property type="entry name" value="Magnesium chelatase subunit I, C-Terminal domain"/>
    <property type="match status" value="1"/>
</dbReference>
<feature type="domain" description="ATPase AAA-3" evidence="1">
    <location>
        <begin position="36"/>
        <end position="166"/>
    </location>
</feature>
<reference evidence="3 4" key="1">
    <citation type="submission" date="2017-06" db="EMBL/GenBank/DDBJ databases">
        <title>Whole Genome Sequences of Colwellia marinimaniae MTCD1.</title>
        <authorList>
            <person name="Kusumoto H."/>
            <person name="Inoue M."/>
            <person name="Tanikawa K."/>
            <person name="Maeji H."/>
            <person name="Cameron J.H."/>
            <person name="Bartlett D.H."/>
        </authorList>
    </citation>
    <scope>NUCLEOTIDE SEQUENCE [LARGE SCALE GENOMIC DNA]</scope>
    <source>
        <strain evidence="3 4">MTCD1</strain>
    </source>
</reference>
<dbReference type="Gene3D" id="3.40.50.300">
    <property type="entry name" value="P-loop containing nucleotide triphosphate hydrolases"/>
    <property type="match status" value="1"/>
</dbReference>
<dbReference type="Proteomes" id="UP000197068">
    <property type="component" value="Unassembled WGS sequence"/>
</dbReference>
<organism evidence="3 4">
    <name type="scientific">Colwellia marinimaniae</name>
    <dbReference type="NCBI Taxonomy" id="1513592"/>
    <lineage>
        <taxon>Bacteria</taxon>
        <taxon>Pseudomonadati</taxon>
        <taxon>Pseudomonadota</taxon>
        <taxon>Gammaproteobacteria</taxon>
        <taxon>Alteromonadales</taxon>
        <taxon>Colwelliaceae</taxon>
        <taxon>Colwellia</taxon>
    </lineage>
</organism>
<dbReference type="RefSeq" id="WP_057180625.1">
    <property type="nucleotide sequence ID" value="NZ_BDQM01000031.1"/>
</dbReference>
<gene>
    <name evidence="3" type="ORF">MTCD1_02974</name>
</gene>
<dbReference type="PANTHER" id="PTHR42759">
    <property type="entry name" value="MOXR FAMILY PROTEIN"/>
    <property type="match status" value="1"/>
</dbReference>